<reference evidence="1 2" key="1">
    <citation type="submission" date="2009-10" db="EMBL/GenBank/DDBJ databases">
        <authorList>
            <person name="Weinstock G."/>
            <person name="Sodergren E."/>
            <person name="Clifton S."/>
            <person name="Fulton L."/>
            <person name="Fulton B."/>
            <person name="Courtney L."/>
            <person name="Fronick C."/>
            <person name="Harrison M."/>
            <person name="Strong C."/>
            <person name="Farmer C."/>
            <person name="Delahaunty K."/>
            <person name="Markovic C."/>
            <person name="Hall O."/>
            <person name="Minx P."/>
            <person name="Tomlinson C."/>
            <person name="Mitreva M."/>
            <person name="Nelson J."/>
            <person name="Hou S."/>
            <person name="Wollam A."/>
            <person name="Pepin K.H."/>
            <person name="Johnson M."/>
            <person name="Bhonagiri V."/>
            <person name="Nash W.E."/>
            <person name="Warren W."/>
            <person name="Chinwalla A."/>
            <person name="Mardis E.R."/>
            <person name="Wilson R.K."/>
        </authorList>
    </citation>
    <scope>NUCLEOTIDE SEQUENCE [LARGE SCALE GENOMIC DNA]</scope>
    <source>
        <strain evidence="1 2">ATCC 14685</strain>
    </source>
</reference>
<accession>D0W5B9</accession>
<evidence type="ECO:0000313" key="1">
    <source>
        <dbReference type="EMBL" id="EEZ71030.1"/>
    </source>
</evidence>
<dbReference type="EMBL" id="ACDY02000013">
    <property type="protein sequence ID" value="EEZ71030.1"/>
    <property type="molecule type" value="Genomic_DNA"/>
</dbReference>
<organism evidence="1 2">
    <name type="scientific">Neisseria cinerea ATCC 14685</name>
    <dbReference type="NCBI Taxonomy" id="546262"/>
    <lineage>
        <taxon>Bacteria</taxon>
        <taxon>Pseudomonadati</taxon>
        <taxon>Pseudomonadota</taxon>
        <taxon>Betaproteobacteria</taxon>
        <taxon>Neisseriales</taxon>
        <taxon>Neisseriaceae</taxon>
        <taxon>Neisseria</taxon>
    </lineage>
</organism>
<gene>
    <name evidence="1" type="ORF">NEICINOT_04874</name>
</gene>
<evidence type="ECO:0000313" key="2">
    <source>
        <dbReference type="Proteomes" id="UP000003294"/>
    </source>
</evidence>
<proteinExistence type="predicted"/>
<sequence>MVYGLDYRVRNVSAASLVRSVCGLRCPYGISLGSESYGLILKMV</sequence>
<name>D0W5B9_NEICI</name>
<comment type="caution">
    <text evidence="1">The sequence shown here is derived from an EMBL/GenBank/DDBJ whole genome shotgun (WGS) entry which is preliminary data.</text>
</comment>
<dbReference type="AlphaFoldDB" id="D0W5B9"/>
<protein>
    <submittedName>
        <fullName evidence="1">Uncharacterized protein</fullName>
    </submittedName>
</protein>
<dbReference type="STRING" id="546262.NEICINOT_04874"/>
<dbReference type="Proteomes" id="UP000003294">
    <property type="component" value="Unassembled WGS sequence"/>
</dbReference>